<organism evidence="3 4">
    <name type="scientific">Geodermatophilus africanus</name>
    <dbReference type="NCBI Taxonomy" id="1137993"/>
    <lineage>
        <taxon>Bacteria</taxon>
        <taxon>Bacillati</taxon>
        <taxon>Actinomycetota</taxon>
        <taxon>Actinomycetes</taxon>
        <taxon>Geodermatophilales</taxon>
        <taxon>Geodermatophilaceae</taxon>
        <taxon>Geodermatophilus</taxon>
    </lineage>
</organism>
<dbReference type="RefSeq" id="WP_342028713.1">
    <property type="nucleotide sequence ID" value="NZ_FNOT01000008.1"/>
</dbReference>
<dbReference type="AlphaFoldDB" id="A0A1H3L0Y8"/>
<dbReference type="STRING" id="1137993.SAMN05660209_03209"/>
<sequence length="249" mass="25652">MDELTAALDALAAEDLAPLFGPALLDRLRPLLAAQNRLAAEVARTVREAELSGAPEVDGLTTMTSWLRGHAHLADAEAARVVRTGRALAHLPGLAAAFAAGQVTGGQAGVIARVAESEHRAAAAEQGVDLAVVDGLLTGVATSHPYADTAQAVHHYLDRLDADGPEPDPTEGRRLVLTTHADGSLSGRSELDPVGGEKLQTALESLVQAGRAAGDDRTRASSRPMPSCSCATTSWPPGACPRCAATSPR</sequence>
<evidence type="ECO:0000313" key="4">
    <source>
        <dbReference type="Proteomes" id="UP000198921"/>
    </source>
</evidence>
<protein>
    <recommendedName>
        <fullName evidence="2">DUF222 domain-containing protein</fullName>
    </recommendedName>
</protein>
<feature type="region of interest" description="Disordered" evidence="1">
    <location>
        <begin position="208"/>
        <end position="234"/>
    </location>
</feature>
<reference evidence="4" key="1">
    <citation type="submission" date="2016-10" db="EMBL/GenBank/DDBJ databases">
        <authorList>
            <person name="Varghese N."/>
            <person name="Submissions S."/>
        </authorList>
    </citation>
    <scope>NUCLEOTIDE SEQUENCE [LARGE SCALE GENOMIC DNA]</scope>
    <source>
        <strain evidence="4">DSM 45422</strain>
    </source>
</reference>
<accession>A0A1H3L0Y8</accession>
<evidence type="ECO:0000259" key="2">
    <source>
        <dbReference type="Pfam" id="PF02720"/>
    </source>
</evidence>
<dbReference type="Proteomes" id="UP000198921">
    <property type="component" value="Unassembled WGS sequence"/>
</dbReference>
<dbReference type="Pfam" id="PF02720">
    <property type="entry name" value="DUF222"/>
    <property type="match status" value="1"/>
</dbReference>
<proteinExistence type="predicted"/>
<feature type="domain" description="DUF222" evidence="2">
    <location>
        <begin position="30"/>
        <end position="220"/>
    </location>
</feature>
<evidence type="ECO:0000256" key="1">
    <source>
        <dbReference type="SAM" id="MobiDB-lite"/>
    </source>
</evidence>
<gene>
    <name evidence="3" type="ORF">SAMN05660209_03209</name>
</gene>
<dbReference type="InterPro" id="IPR003870">
    <property type="entry name" value="DUF222"/>
</dbReference>
<dbReference type="EMBL" id="FNOT01000008">
    <property type="protein sequence ID" value="SDY57564.1"/>
    <property type="molecule type" value="Genomic_DNA"/>
</dbReference>
<keyword evidence="4" id="KW-1185">Reference proteome</keyword>
<evidence type="ECO:0000313" key="3">
    <source>
        <dbReference type="EMBL" id="SDY57564.1"/>
    </source>
</evidence>
<name>A0A1H3L0Y8_9ACTN</name>